<feature type="domain" description="Peptidase S9 prolyl oligopeptidase catalytic" evidence="4">
    <location>
        <begin position="61"/>
        <end position="274"/>
    </location>
</feature>
<dbReference type="GO" id="GO:0006508">
    <property type="term" value="P:proteolysis"/>
    <property type="evidence" value="ECO:0007669"/>
    <property type="project" value="InterPro"/>
</dbReference>
<dbReference type="PANTHER" id="PTHR42776:SF4">
    <property type="entry name" value="ACYLAMINO-ACID-RELEASING ENZYME"/>
    <property type="match status" value="1"/>
</dbReference>
<dbReference type="Proteomes" id="UP000578531">
    <property type="component" value="Unassembled WGS sequence"/>
</dbReference>
<comment type="caution">
    <text evidence="5">The sequence shown here is derived from an EMBL/GenBank/DDBJ whole genome shotgun (WGS) entry which is preliminary data.</text>
</comment>
<reference evidence="5 6" key="1">
    <citation type="journal article" date="2020" name="Genomics">
        <title>Complete, high-quality genomes from long-read metagenomic sequencing of two wolf lichen thalli reveals enigmatic genome architecture.</title>
        <authorList>
            <person name="McKenzie S.K."/>
            <person name="Walston R.F."/>
            <person name="Allen J.L."/>
        </authorList>
    </citation>
    <scope>NUCLEOTIDE SEQUENCE [LARGE SCALE GENOMIC DNA]</scope>
    <source>
        <strain evidence="5">WasteWater2</strain>
    </source>
</reference>
<dbReference type="Gene3D" id="3.40.50.1820">
    <property type="entry name" value="alpha/beta hydrolase"/>
    <property type="match status" value="1"/>
</dbReference>
<accession>A0A8H6CJI6</accession>
<gene>
    <name evidence="5" type="ORF">HO173_012924</name>
</gene>
<evidence type="ECO:0000313" key="6">
    <source>
        <dbReference type="Proteomes" id="UP000578531"/>
    </source>
</evidence>
<evidence type="ECO:0000313" key="5">
    <source>
        <dbReference type="EMBL" id="KAF6224683.1"/>
    </source>
</evidence>
<dbReference type="GeneID" id="59294557"/>
<dbReference type="Pfam" id="PF00326">
    <property type="entry name" value="Peptidase_S9"/>
    <property type="match status" value="1"/>
</dbReference>
<evidence type="ECO:0000256" key="1">
    <source>
        <dbReference type="ARBA" id="ARBA00010040"/>
    </source>
</evidence>
<evidence type="ECO:0000256" key="3">
    <source>
        <dbReference type="ARBA" id="ARBA00032829"/>
    </source>
</evidence>
<evidence type="ECO:0000256" key="2">
    <source>
        <dbReference type="ARBA" id="ARBA00022801"/>
    </source>
</evidence>
<dbReference type="InterPro" id="IPR001375">
    <property type="entry name" value="Peptidase_S9_cat"/>
</dbReference>
<organism evidence="5 6">
    <name type="scientific">Letharia columbiana</name>
    <dbReference type="NCBI Taxonomy" id="112416"/>
    <lineage>
        <taxon>Eukaryota</taxon>
        <taxon>Fungi</taxon>
        <taxon>Dikarya</taxon>
        <taxon>Ascomycota</taxon>
        <taxon>Pezizomycotina</taxon>
        <taxon>Lecanoromycetes</taxon>
        <taxon>OSLEUM clade</taxon>
        <taxon>Lecanoromycetidae</taxon>
        <taxon>Lecanorales</taxon>
        <taxon>Lecanorineae</taxon>
        <taxon>Parmeliaceae</taxon>
        <taxon>Letharia</taxon>
    </lineage>
</organism>
<dbReference type="InterPro" id="IPR029058">
    <property type="entry name" value="AB_hydrolase_fold"/>
</dbReference>
<dbReference type="GO" id="GO:0004252">
    <property type="term" value="F:serine-type endopeptidase activity"/>
    <property type="evidence" value="ECO:0007669"/>
    <property type="project" value="TreeGrafter"/>
</dbReference>
<keyword evidence="6" id="KW-1185">Reference proteome</keyword>
<sequence length="275" mass="30231">MVAKLPSAVSLEQVKASNAPDLPVEAILISHKDSTSPRPSILIPHGGPHSCYSASYFSGYNFLLTLGFNLLLVNFRGSTGFGEKSIQSLPGNIGTNDVLDCMAALHAAIDTGLVDKDRVGVMGGSHGGFLTGNLVGQYPSAFKCGVLRNPVMDLGLMIHVSDIPDWTYVEAFGSKEGMRRMQVKPSPEDLQRWREVSPIAHADKVTAPLFFMLGAKDQRVPQRDAKQYLAALKSRDDAPETRIIVFPEDTHALDKPQTEFEQFVNAAWWFKRFLK</sequence>
<protein>
    <recommendedName>
        <fullName evidence="3">Dipeptidyl-peptidase V</fullName>
    </recommendedName>
</protein>
<comment type="similarity">
    <text evidence="1">Belongs to the peptidase S9C family.</text>
</comment>
<dbReference type="RefSeq" id="XP_037158381.1">
    <property type="nucleotide sequence ID" value="XM_037314754.1"/>
</dbReference>
<dbReference type="OrthoDB" id="43744at2759"/>
<dbReference type="EMBL" id="JACCJC010000113">
    <property type="protein sequence ID" value="KAF6224683.1"/>
    <property type="molecule type" value="Genomic_DNA"/>
</dbReference>
<dbReference type="SUPFAM" id="SSF53474">
    <property type="entry name" value="alpha/beta-Hydrolases"/>
    <property type="match status" value="1"/>
</dbReference>
<keyword evidence="2" id="KW-0378">Hydrolase</keyword>
<proteinExistence type="inferred from homology"/>
<dbReference type="AlphaFoldDB" id="A0A8H6CJI6"/>
<name>A0A8H6CJI6_9LECA</name>
<evidence type="ECO:0000259" key="4">
    <source>
        <dbReference type="Pfam" id="PF00326"/>
    </source>
</evidence>
<dbReference type="PANTHER" id="PTHR42776">
    <property type="entry name" value="SERINE PEPTIDASE S9 FAMILY MEMBER"/>
    <property type="match status" value="1"/>
</dbReference>